<protein>
    <submittedName>
        <fullName evidence="1">Uncharacterized protein</fullName>
    </submittedName>
</protein>
<name>A0AAF0AEJ9_9CAUD</name>
<reference evidence="1" key="1">
    <citation type="submission" date="2022-11" db="EMBL/GenBank/DDBJ databases">
        <authorList>
            <person name="Jaryenneh J.D."/>
            <person name="Schoeniger J.S."/>
            <person name="Mageeney C.M."/>
        </authorList>
    </citation>
    <scope>NUCLEOTIDE SEQUENCE</scope>
</reference>
<organism evidence="1 2">
    <name type="scientific">Pseudomonas phage MiCath</name>
    <dbReference type="NCBI Taxonomy" id="3003729"/>
    <lineage>
        <taxon>Viruses</taxon>
        <taxon>Duplodnaviria</taxon>
        <taxon>Heunggongvirae</taxon>
        <taxon>Uroviricota</taxon>
        <taxon>Caudoviricetes</taxon>
        <taxon>Queuovirinae</taxon>
        <taxon>Micathvirus</taxon>
        <taxon>Micathvirus micath</taxon>
    </lineage>
</organism>
<dbReference type="Proteomes" id="UP001211688">
    <property type="component" value="Segment"/>
</dbReference>
<proteinExistence type="predicted"/>
<dbReference type="RefSeq" id="YP_010719793.1">
    <property type="nucleotide sequence ID" value="NC_072502.1"/>
</dbReference>
<accession>A0AAF0AEJ9</accession>
<evidence type="ECO:0000313" key="2">
    <source>
        <dbReference type="Proteomes" id="UP001211688"/>
    </source>
</evidence>
<dbReference type="GeneID" id="79412933"/>
<dbReference type="EMBL" id="OP882271">
    <property type="protein sequence ID" value="WAX22375.1"/>
    <property type="molecule type" value="Genomic_DNA"/>
</dbReference>
<sequence>MSDEKKVVSIAKAQPGYMDVAKALRDLADEIESGAIGDVKTCALALNWVQGEERGIEVFGMGPISSEFDVAALFRLAEHDMLMRIFSASE</sequence>
<evidence type="ECO:0000313" key="1">
    <source>
        <dbReference type="EMBL" id="WAX22375.1"/>
    </source>
</evidence>
<keyword evidence="2" id="KW-1185">Reference proteome</keyword>
<dbReference type="KEGG" id="vg:79412933"/>